<dbReference type="GO" id="GO:0016887">
    <property type="term" value="F:ATP hydrolysis activity"/>
    <property type="evidence" value="ECO:0007669"/>
    <property type="project" value="InterPro"/>
</dbReference>
<dbReference type="GO" id="GO:0005524">
    <property type="term" value="F:ATP binding"/>
    <property type="evidence" value="ECO:0007669"/>
    <property type="project" value="UniProtKB-KW"/>
</dbReference>
<dbReference type="EMBL" id="JADIVZ010000002">
    <property type="protein sequence ID" value="MBF4161571.1"/>
    <property type="molecule type" value="Genomic_DNA"/>
</dbReference>
<feature type="domain" description="ABC transporter" evidence="6">
    <location>
        <begin position="2"/>
        <end position="228"/>
    </location>
</feature>
<dbReference type="InterPro" id="IPR017871">
    <property type="entry name" value="ABC_transporter-like_CS"/>
</dbReference>
<dbReference type="Proteomes" id="UP000656804">
    <property type="component" value="Unassembled WGS sequence"/>
</dbReference>
<dbReference type="GO" id="GO:0015807">
    <property type="term" value="P:L-amino acid transport"/>
    <property type="evidence" value="ECO:0007669"/>
    <property type="project" value="TreeGrafter"/>
</dbReference>
<proteinExistence type="inferred from homology"/>
<reference evidence="7" key="1">
    <citation type="submission" date="2020-11" db="EMBL/GenBank/DDBJ databases">
        <title>Nocardioides sp. CBS4Y-1, whole genome shotgun sequence.</title>
        <authorList>
            <person name="Tuo L."/>
        </authorList>
    </citation>
    <scope>NUCLEOTIDE SEQUENCE</scope>
    <source>
        <strain evidence="7">CBS4Y-1</strain>
    </source>
</reference>
<evidence type="ECO:0000313" key="7">
    <source>
        <dbReference type="EMBL" id="MBF4161571.1"/>
    </source>
</evidence>
<evidence type="ECO:0000256" key="1">
    <source>
        <dbReference type="ARBA" id="ARBA00005417"/>
    </source>
</evidence>
<keyword evidence="3" id="KW-0547">Nucleotide-binding</keyword>
<dbReference type="PANTHER" id="PTHR43820:SF2">
    <property type="entry name" value="ABC TRANSPORTER ATP-BINDING PROTEIN"/>
    <property type="match status" value="1"/>
</dbReference>
<dbReference type="Gene3D" id="3.40.50.300">
    <property type="entry name" value="P-loop containing nucleotide triphosphate hydrolases"/>
    <property type="match status" value="1"/>
</dbReference>
<dbReference type="InterPro" id="IPR027417">
    <property type="entry name" value="P-loop_NTPase"/>
</dbReference>
<organism evidence="7 8">
    <name type="scientific">Nocardioides acrostichi</name>
    <dbReference type="NCBI Taxonomy" id="2784339"/>
    <lineage>
        <taxon>Bacteria</taxon>
        <taxon>Bacillati</taxon>
        <taxon>Actinomycetota</taxon>
        <taxon>Actinomycetes</taxon>
        <taxon>Propionibacteriales</taxon>
        <taxon>Nocardioidaceae</taxon>
        <taxon>Nocardioides</taxon>
    </lineage>
</organism>
<keyword evidence="5" id="KW-0029">Amino-acid transport</keyword>
<name>A0A930Y730_9ACTN</name>
<dbReference type="CDD" id="cd03224">
    <property type="entry name" value="ABC_TM1139_LivF_branched"/>
    <property type="match status" value="1"/>
</dbReference>
<keyword evidence="4 7" id="KW-0067">ATP-binding</keyword>
<dbReference type="AlphaFoldDB" id="A0A930Y730"/>
<gene>
    <name evidence="7" type="ORF">ISG29_07690</name>
</gene>
<comment type="similarity">
    <text evidence="1">Belongs to the ABC transporter superfamily.</text>
</comment>
<dbReference type="Pfam" id="PF00005">
    <property type="entry name" value="ABC_tran"/>
    <property type="match status" value="1"/>
</dbReference>
<dbReference type="PANTHER" id="PTHR43820">
    <property type="entry name" value="HIGH-AFFINITY BRANCHED-CHAIN AMINO ACID TRANSPORT ATP-BINDING PROTEIN LIVF"/>
    <property type="match status" value="1"/>
</dbReference>
<keyword evidence="2" id="KW-0813">Transport</keyword>
<dbReference type="GO" id="GO:0015658">
    <property type="term" value="F:branched-chain amino acid transmembrane transporter activity"/>
    <property type="evidence" value="ECO:0007669"/>
    <property type="project" value="TreeGrafter"/>
</dbReference>
<evidence type="ECO:0000259" key="6">
    <source>
        <dbReference type="PROSITE" id="PS50893"/>
    </source>
</evidence>
<dbReference type="PROSITE" id="PS00211">
    <property type="entry name" value="ABC_TRANSPORTER_1"/>
    <property type="match status" value="1"/>
</dbReference>
<comment type="caution">
    <text evidence="7">The sequence shown here is derived from an EMBL/GenBank/DDBJ whole genome shotgun (WGS) entry which is preliminary data.</text>
</comment>
<evidence type="ECO:0000313" key="8">
    <source>
        <dbReference type="Proteomes" id="UP000656804"/>
    </source>
</evidence>
<sequence length="230" mass="24640">MLQANDVHTWYGTSYVLQGTSIEVPESQCTAVLGRNGVGKTTLVRTICGFTPPGRGEVRLRGERIDAMPAHRIVRQGLAVVPQGRRVFKNLSVEENLQVAAVDRARVAEVWERFPRLHERRSSVAGRLSGGEQQMLAIGRALVTDPTVLVLDEPTEGLAPAITESLLGMLQELKRSGVSLLLTEQSVGFALALADTAYVMSSRGQIAYAGTAAALAADASVQEKHLGVAV</sequence>
<keyword evidence="8" id="KW-1185">Reference proteome</keyword>
<dbReference type="InterPro" id="IPR003593">
    <property type="entry name" value="AAA+_ATPase"/>
</dbReference>
<dbReference type="SMART" id="SM00382">
    <property type="entry name" value="AAA"/>
    <property type="match status" value="1"/>
</dbReference>
<evidence type="ECO:0000256" key="5">
    <source>
        <dbReference type="ARBA" id="ARBA00022970"/>
    </source>
</evidence>
<dbReference type="InterPro" id="IPR052156">
    <property type="entry name" value="BCAA_Transport_ATP-bd_LivF"/>
</dbReference>
<evidence type="ECO:0000256" key="4">
    <source>
        <dbReference type="ARBA" id="ARBA00022840"/>
    </source>
</evidence>
<dbReference type="SUPFAM" id="SSF52540">
    <property type="entry name" value="P-loop containing nucleoside triphosphate hydrolases"/>
    <property type="match status" value="1"/>
</dbReference>
<dbReference type="PROSITE" id="PS50893">
    <property type="entry name" value="ABC_TRANSPORTER_2"/>
    <property type="match status" value="1"/>
</dbReference>
<dbReference type="InterPro" id="IPR003439">
    <property type="entry name" value="ABC_transporter-like_ATP-bd"/>
</dbReference>
<evidence type="ECO:0000256" key="3">
    <source>
        <dbReference type="ARBA" id="ARBA00022741"/>
    </source>
</evidence>
<protein>
    <submittedName>
        <fullName evidence="7">ABC transporter ATP-binding protein</fullName>
    </submittedName>
</protein>
<accession>A0A930Y730</accession>
<evidence type="ECO:0000256" key="2">
    <source>
        <dbReference type="ARBA" id="ARBA00022448"/>
    </source>
</evidence>